<gene>
    <name evidence="2" type="ORF">L1049_009862</name>
</gene>
<proteinExistence type="predicted"/>
<dbReference type="GO" id="GO:0019005">
    <property type="term" value="C:SCF ubiquitin ligase complex"/>
    <property type="evidence" value="ECO:0007669"/>
    <property type="project" value="TreeGrafter"/>
</dbReference>
<dbReference type="GO" id="GO:0031146">
    <property type="term" value="P:SCF-dependent proteasomal ubiquitin-dependent protein catabolic process"/>
    <property type="evidence" value="ECO:0007669"/>
    <property type="project" value="TreeGrafter"/>
</dbReference>
<dbReference type="EMBL" id="JBBPBK010000016">
    <property type="protein sequence ID" value="KAK9267436.1"/>
    <property type="molecule type" value="Genomic_DNA"/>
</dbReference>
<evidence type="ECO:0000313" key="3">
    <source>
        <dbReference type="Proteomes" id="UP001415857"/>
    </source>
</evidence>
<dbReference type="PANTHER" id="PTHR13318">
    <property type="entry name" value="PARTNER OF PAIRED, ISOFORM B-RELATED"/>
    <property type="match status" value="1"/>
</dbReference>
<dbReference type="Proteomes" id="UP001415857">
    <property type="component" value="Unassembled WGS sequence"/>
</dbReference>
<dbReference type="CDD" id="cd22159">
    <property type="entry name" value="F-box_AtTIR1-like"/>
    <property type="match status" value="1"/>
</dbReference>
<dbReference type="SUPFAM" id="SSF52047">
    <property type="entry name" value="RNI-like"/>
    <property type="match status" value="1"/>
</dbReference>
<dbReference type="Gene3D" id="1.20.1280.50">
    <property type="match status" value="1"/>
</dbReference>
<evidence type="ECO:0000259" key="1">
    <source>
        <dbReference type="Pfam" id="PF18511"/>
    </source>
</evidence>
<dbReference type="AlphaFoldDB" id="A0AAP0R6I4"/>
<feature type="domain" description="COI1 F-box" evidence="1">
    <location>
        <begin position="13"/>
        <end position="50"/>
    </location>
</feature>
<dbReference type="InterPro" id="IPR032675">
    <property type="entry name" value="LRR_dom_sf"/>
</dbReference>
<dbReference type="GO" id="GO:0005634">
    <property type="term" value="C:nucleus"/>
    <property type="evidence" value="ECO:0007669"/>
    <property type="project" value="TreeGrafter"/>
</dbReference>
<evidence type="ECO:0000313" key="2">
    <source>
        <dbReference type="EMBL" id="KAK9267436.1"/>
    </source>
</evidence>
<sequence length="701" mass="79014">MAETTSNVRIHDLPDAILSTIFSLVSDTRSRNAISLVCLKWYSLERSTRTSIALRGNIRDLFLLPTCFQAITHLDLSLLSPWGHPLLNSTPNPVLLAHFLRRAFPSIISLTVYARNPLTLHLLAPQWPNLRHVKLVRWHQRLPAPLGYDIVPLLEHCRSLSSLDLSHFYCWTEDIPPALEAHPSIAASLSRLDILAISSSEGFKSHELLSITAACPNLRELLAMCIFDHRYMDFVGDETLLALASNCPRLSLLHLADTSSLSKDRGDLDDERHSSEASKISHITLVDLFASLPLLEELILDVCQNVRDTQTALELLNSKCPRLKCLKLGQFQSICRGIGSRLDGIALCKRLESLSIKNAADLTDSCLIAIALGCPKMAKFEVEGCKRITELGMRKMACILRRTLIDVKISCCKHLNAVCSLRALEPVQDRIQRLHIDCTWESIQRREGKASILNELAGFVDFQTERRSVICEETSAKKKCKYSIDVDSLDIRANGNGFPTRTWAKLQYLFLWIRVGELLTPLALAGLEHCPALEEMRIKVEGDCRQQPRPSEHAFGLSTLARYTRLSKMHLDCGGVIGYALTAPPGQMDLSLWERFYLNGIGNLNLSELNYWPPQDRDVNQRSLSLPAAGLLAQCVTLRKLFIHGTANEHFMMFLLRITNLRDVQLREDYYPAPENDTSTEMRVCSCCRFEDALNRRQIPD</sequence>
<dbReference type="InterPro" id="IPR036047">
    <property type="entry name" value="F-box-like_dom_sf"/>
</dbReference>
<dbReference type="SUPFAM" id="SSF81383">
    <property type="entry name" value="F-box domain"/>
    <property type="match status" value="1"/>
</dbReference>
<dbReference type="InterPro" id="IPR041567">
    <property type="entry name" value="COI1_F-box"/>
</dbReference>
<dbReference type="Gene3D" id="3.80.10.10">
    <property type="entry name" value="Ribonuclease Inhibitor"/>
    <property type="match status" value="2"/>
</dbReference>
<accession>A0AAP0R6I4</accession>
<name>A0AAP0R6I4_LIQFO</name>
<organism evidence="2 3">
    <name type="scientific">Liquidambar formosana</name>
    <name type="common">Formosan gum</name>
    <dbReference type="NCBI Taxonomy" id="63359"/>
    <lineage>
        <taxon>Eukaryota</taxon>
        <taxon>Viridiplantae</taxon>
        <taxon>Streptophyta</taxon>
        <taxon>Embryophyta</taxon>
        <taxon>Tracheophyta</taxon>
        <taxon>Spermatophyta</taxon>
        <taxon>Magnoliopsida</taxon>
        <taxon>eudicotyledons</taxon>
        <taxon>Gunneridae</taxon>
        <taxon>Pentapetalae</taxon>
        <taxon>Saxifragales</taxon>
        <taxon>Altingiaceae</taxon>
        <taxon>Liquidambar</taxon>
    </lineage>
</organism>
<protein>
    <recommendedName>
        <fullName evidence="1">COI1 F-box domain-containing protein</fullName>
    </recommendedName>
</protein>
<dbReference type="PANTHER" id="PTHR13318:SF253">
    <property type="entry name" value="COI1 F-BOX DOMAIN-CONTAINING PROTEIN"/>
    <property type="match status" value="1"/>
</dbReference>
<keyword evidence="3" id="KW-1185">Reference proteome</keyword>
<comment type="caution">
    <text evidence="2">The sequence shown here is derived from an EMBL/GenBank/DDBJ whole genome shotgun (WGS) entry which is preliminary data.</text>
</comment>
<dbReference type="Pfam" id="PF18511">
    <property type="entry name" value="F-box_5"/>
    <property type="match status" value="1"/>
</dbReference>
<reference evidence="2 3" key="1">
    <citation type="journal article" date="2024" name="Plant J.">
        <title>Genome sequences and population genomics reveal climatic adaptation and genomic divergence between two closely related sweetgum species.</title>
        <authorList>
            <person name="Xu W.Q."/>
            <person name="Ren C.Q."/>
            <person name="Zhang X.Y."/>
            <person name="Comes H.P."/>
            <person name="Liu X.H."/>
            <person name="Li Y.G."/>
            <person name="Kettle C.J."/>
            <person name="Jalonen R."/>
            <person name="Gaisberger H."/>
            <person name="Ma Y.Z."/>
            <person name="Qiu Y.X."/>
        </authorList>
    </citation>
    <scope>NUCLEOTIDE SEQUENCE [LARGE SCALE GENOMIC DNA]</scope>
    <source>
        <strain evidence="2">Hangzhou</strain>
    </source>
</reference>
<dbReference type="FunFam" id="1.20.1280.50:FF:000023">
    <property type="entry name" value="F-box/LRR-repeat protein 4"/>
    <property type="match status" value="1"/>
</dbReference>